<dbReference type="AlphaFoldDB" id="A0A109D5Y2"/>
<evidence type="ECO:0000313" key="1">
    <source>
        <dbReference type="EMBL" id="KWT99487.1"/>
    </source>
</evidence>
<proteinExistence type="predicted"/>
<sequence>MNISTVIFRFLLATGFAFTLSACSDDGPLEKAGESADEAVEEAQNQIEDGCENVKEQLGTEDQDC</sequence>
<keyword evidence="2" id="KW-1185">Reference proteome</keyword>
<accession>A0A109D5Y2</accession>
<dbReference type="EMBL" id="LMXU01000032">
    <property type="protein sequence ID" value="KWT99487.1"/>
    <property type="molecule type" value="Genomic_DNA"/>
</dbReference>
<dbReference type="Proteomes" id="UP000057389">
    <property type="component" value="Unassembled WGS sequence"/>
</dbReference>
<reference evidence="1 2" key="1">
    <citation type="submission" date="2015-11" db="EMBL/GenBank/DDBJ databases">
        <title>Draft WGS of Vibrio toranzoniae.</title>
        <authorList>
            <person name="Lasa A."/>
            <person name="Romalde J.L."/>
        </authorList>
    </citation>
    <scope>NUCLEOTIDE SEQUENCE [LARGE SCALE GENOMIC DNA]</scope>
    <source>
        <strain evidence="1 2">Vb 10.8</strain>
    </source>
</reference>
<gene>
    <name evidence="1" type="ORF">APQ14_14115</name>
</gene>
<organism evidence="1 2">
    <name type="scientific">Vibrio toranzoniae</name>
    <dbReference type="NCBI Taxonomy" id="1194427"/>
    <lineage>
        <taxon>Bacteria</taxon>
        <taxon>Pseudomonadati</taxon>
        <taxon>Pseudomonadota</taxon>
        <taxon>Gammaproteobacteria</taxon>
        <taxon>Vibrionales</taxon>
        <taxon>Vibrionaceae</taxon>
        <taxon>Vibrio</taxon>
    </lineage>
</organism>
<dbReference type="OrthoDB" id="6106414at2"/>
<comment type="caution">
    <text evidence="1">The sequence shown here is derived from an EMBL/GenBank/DDBJ whole genome shotgun (WGS) entry which is preliminary data.</text>
</comment>
<protein>
    <submittedName>
        <fullName evidence="1">Uncharacterized protein</fullName>
    </submittedName>
</protein>
<evidence type="ECO:0000313" key="2">
    <source>
        <dbReference type="Proteomes" id="UP000057389"/>
    </source>
</evidence>
<name>A0A109D5Y2_9VIBR</name>
<dbReference type="RefSeq" id="WP_060469031.1">
    <property type="nucleotide sequence ID" value="NZ_AP025515.1"/>
</dbReference>
<dbReference type="GeneID" id="300180570"/>